<evidence type="ECO:0008006" key="4">
    <source>
        <dbReference type="Google" id="ProtNLM"/>
    </source>
</evidence>
<feature type="region of interest" description="Disordered" evidence="1">
    <location>
        <begin position="447"/>
        <end position="470"/>
    </location>
</feature>
<proteinExistence type="predicted"/>
<dbReference type="GO" id="GO:0019901">
    <property type="term" value="F:protein kinase binding"/>
    <property type="evidence" value="ECO:0007669"/>
    <property type="project" value="InterPro"/>
</dbReference>
<feature type="compositionally biased region" description="Low complexity" evidence="1">
    <location>
        <begin position="174"/>
        <end position="196"/>
    </location>
</feature>
<gene>
    <name evidence="2" type="ORF">AB675_4264</name>
</gene>
<feature type="compositionally biased region" description="Polar residues" evidence="1">
    <location>
        <begin position="270"/>
        <end position="288"/>
    </location>
</feature>
<dbReference type="Gene3D" id="1.10.472.10">
    <property type="entry name" value="Cyclin-like"/>
    <property type="match status" value="1"/>
</dbReference>
<dbReference type="STRING" id="1664694.A0A0N1H221"/>
<evidence type="ECO:0000313" key="2">
    <source>
        <dbReference type="EMBL" id="KPI38593.1"/>
    </source>
</evidence>
<comment type="caution">
    <text evidence="2">The sequence shown here is derived from an EMBL/GenBank/DDBJ whole genome shotgun (WGS) entry which is preliminary data.</text>
</comment>
<dbReference type="GO" id="GO:0016538">
    <property type="term" value="F:cyclin-dependent protein serine/threonine kinase regulator activity"/>
    <property type="evidence" value="ECO:0007669"/>
    <property type="project" value="TreeGrafter"/>
</dbReference>
<accession>A0A0N1H221</accession>
<protein>
    <recommendedName>
        <fullName evidence="4">Meiotically up-regulated gene 80 protein</fullName>
    </recommendedName>
</protein>
<dbReference type="PANTHER" id="PTHR15615:SF118">
    <property type="entry name" value="CYCLIN, HYPOTHETICAL (EUROFUNG)"/>
    <property type="match status" value="1"/>
</dbReference>
<dbReference type="RefSeq" id="XP_017998556.1">
    <property type="nucleotide sequence ID" value="XM_018144392.1"/>
</dbReference>
<feature type="compositionally biased region" description="Polar residues" evidence="1">
    <location>
        <begin position="452"/>
        <end position="463"/>
    </location>
</feature>
<dbReference type="PANTHER" id="PTHR15615">
    <property type="match status" value="1"/>
</dbReference>
<dbReference type="GO" id="GO:0000307">
    <property type="term" value="C:cyclin-dependent protein kinase holoenzyme complex"/>
    <property type="evidence" value="ECO:0007669"/>
    <property type="project" value="TreeGrafter"/>
</dbReference>
<dbReference type="VEuPathDB" id="FungiDB:AB675_4264"/>
<dbReference type="EMBL" id="LFJN01000018">
    <property type="protein sequence ID" value="KPI38593.1"/>
    <property type="molecule type" value="Genomic_DNA"/>
</dbReference>
<reference evidence="2 3" key="1">
    <citation type="submission" date="2015-06" db="EMBL/GenBank/DDBJ databases">
        <title>Draft genome of the ant-associated black yeast Phialophora attae CBS 131958.</title>
        <authorList>
            <person name="Moreno L.F."/>
            <person name="Stielow B.J."/>
            <person name="de Hoog S."/>
            <person name="Vicente V.A."/>
            <person name="Weiss V.A."/>
            <person name="de Vries M."/>
            <person name="Cruz L.M."/>
            <person name="Souza E.M."/>
        </authorList>
    </citation>
    <scope>NUCLEOTIDE SEQUENCE [LARGE SCALE GENOMIC DNA]</scope>
    <source>
        <strain evidence="2 3">CBS 131958</strain>
    </source>
</reference>
<dbReference type="Proteomes" id="UP000038010">
    <property type="component" value="Unassembled WGS sequence"/>
</dbReference>
<dbReference type="GeneID" id="28736272"/>
<feature type="region of interest" description="Disordered" evidence="1">
    <location>
        <begin position="174"/>
        <end position="293"/>
    </location>
</feature>
<evidence type="ECO:0000313" key="3">
    <source>
        <dbReference type="Proteomes" id="UP000038010"/>
    </source>
</evidence>
<dbReference type="InterPro" id="IPR013922">
    <property type="entry name" value="Cyclin_PHO80-like"/>
</dbReference>
<evidence type="ECO:0000256" key="1">
    <source>
        <dbReference type="SAM" id="MobiDB-lite"/>
    </source>
</evidence>
<sequence>MTDFAGISMPIDDRSQQDEIASHLQIPESVNKSKGSLSEFAAEIASLFWFESAETLDVVADAIPPPGFRKWVTTILSTTQVGKNVILLGLLFIYRLKQFNPGVSGKRGSEFRLLTIALMLGNKFLDDNTYTNKTWAEVSGITVGEIHIMEVEFLSNMRYDLYVSAEEWSIPITPTVPTSPHTLPSPRSSHSTSTASKAYAGLPNPMLNAPQLQISPSRGPRYGSADILDSRKRSLDLTGDEPSAKRLHYSSRLKHENGSPHYLPPRPNQPAASSMAASSRNVQSSMNGTLPRLPMPRLPLSVSTSTAADNHLAPLQLPGPRAMMNTYPPATMASWSNPVTPSVQADSFHQSIPSLGDLSRTQHVINSARTSPNGYTAVTPVHQGSSPSYFLTNRQSPYRPVRHVNTLLHPPPNAAMQPQARVVSHDQIYYQPLSKVDFERRTGPVPYHQSEGYYQSQANTPLTQKYPYHY</sequence>
<organism evidence="2 3">
    <name type="scientific">Cyphellophora attinorum</name>
    <dbReference type="NCBI Taxonomy" id="1664694"/>
    <lineage>
        <taxon>Eukaryota</taxon>
        <taxon>Fungi</taxon>
        <taxon>Dikarya</taxon>
        <taxon>Ascomycota</taxon>
        <taxon>Pezizomycotina</taxon>
        <taxon>Eurotiomycetes</taxon>
        <taxon>Chaetothyriomycetidae</taxon>
        <taxon>Chaetothyriales</taxon>
        <taxon>Cyphellophoraceae</taxon>
        <taxon>Cyphellophora</taxon>
    </lineage>
</organism>
<dbReference type="Pfam" id="PF08613">
    <property type="entry name" value="Cyclin"/>
    <property type="match status" value="1"/>
</dbReference>
<dbReference type="CDD" id="cd20557">
    <property type="entry name" value="CYCLIN_ScPCL1-like"/>
    <property type="match status" value="1"/>
</dbReference>
<dbReference type="GO" id="GO:0005634">
    <property type="term" value="C:nucleus"/>
    <property type="evidence" value="ECO:0007669"/>
    <property type="project" value="TreeGrafter"/>
</dbReference>
<name>A0A0N1H221_9EURO</name>
<dbReference type="AlphaFoldDB" id="A0A0N1H221"/>
<dbReference type="OrthoDB" id="442243at2759"/>
<keyword evidence="3" id="KW-1185">Reference proteome</keyword>